<feature type="region of interest" description="Disordered" evidence="1">
    <location>
        <begin position="1"/>
        <end position="31"/>
    </location>
</feature>
<proteinExistence type="predicted"/>
<dbReference type="SUPFAM" id="SSF52540">
    <property type="entry name" value="P-loop containing nucleoside triphosphate hydrolases"/>
    <property type="match status" value="1"/>
</dbReference>
<dbReference type="PANTHER" id="PTHR11669:SF8">
    <property type="entry name" value="DNA POLYMERASE III SUBUNIT DELTA"/>
    <property type="match status" value="1"/>
</dbReference>
<dbReference type="GO" id="GO:0003887">
    <property type="term" value="F:DNA-directed DNA polymerase activity"/>
    <property type="evidence" value="ECO:0007669"/>
    <property type="project" value="UniProtKB-EC"/>
</dbReference>
<dbReference type="eggNOG" id="COG0470">
    <property type="taxonomic scope" value="Bacteria"/>
</dbReference>
<dbReference type="PANTHER" id="PTHR11669">
    <property type="entry name" value="REPLICATION FACTOR C / DNA POLYMERASE III GAMMA-TAU SUBUNIT"/>
    <property type="match status" value="1"/>
</dbReference>
<evidence type="ECO:0000256" key="1">
    <source>
        <dbReference type="SAM" id="MobiDB-lite"/>
    </source>
</evidence>
<dbReference type="InterPro" id="IPR027417">
    <property type="entry name" value="P-loop_NTPase"/>
</dbReference>
<dbReference type="AlphaFoldDB" id="Q83FM4"/>
<keyword evidence="2" id="KW-0548">Nucleotidyltransferase</keyword>
<organism evidence="2 3">
    <name type="scientific">Tropheryma whipplei (strain Twist)</name>
    <name type="common">Whipple's bacillus</name>
    <dbReference type="NCBI Taxonomy" id="203267"/>
    <lineage>
        <taxon>Bacteria</taxon>
        <taxon>Bacillati</taxon>
        <taxon>Actinomycetota</taxon>
        <taxon>Actinomycetes</taxon>
        <taxon>Micrococcales</taxon>
        <taxon>Tropherymataceae</taxon>
        <taxon>Tropheryma</taxon>
    </lineage>
</organism>
<sequence length="411" mass="45688">MPSGKSRANTSNSRSAMRAVQEPSVASGSTANALPPADVWNDIACQDRAVQELKGTIINPKRMINSWLFYGPSQSFALALAYASALLSPNAMKGEPTGDKETHSMVSARTHPDLRILTTENVTVPIREIRELVMKAQLEPSLADKTVFIVEDLTRVPRRSLNVLLKPLEEPHAHVVWILCAPSIRGVTPTIRSRLRAIYLNEPSIENLAGYLTERRGIEKSLACEISYASLGNVDDALYLVDNESTRLMRKKALDLVFCNRDLAEAVCSAQTILDLVSKEAESVVQKRDLQLREGFLKNFAFKQGDVIPKQLQHLQPRRDNKQQVSRQVRDALDGIFLSCLSVCRDVLAIKSGATNCLYNPGSRILDKLSSMPPEKILRNVKALEYARDALKSNVMLLLLLESILVQMVEM</sequence>
<feature type="compositionally biased region" description="Polar residues" evidence="1">
    <location>
        <begin position="1"/>
        <end position="15"/>
    </location>
</feature>
<reference evidence="2 3" key="1">
    <citation type="journal article" date="2003" name="Genome Res.">
        <title>Tropheryma whipplei twist: a human pathogenic Actinobacteria with a reduced genome.</title>
        <authorList>
            <person name="Raoult D."/>
            <person name="Ogata H."/>
            <person name="Audic S."/>
            <person name="Robert C."/>
            <person name="Suhre K."/>
            <person name="Drancourt M."/>
            <person name="Claverie J.-M."/>
        </authorList>
    </citation>
    <scope>NUCLEOTIDE SEQUENCE [LARGE SCALE GENOMIC DNA]</scope>
    <source>
        <strain evidence="2 3">Twist</strain>
    </source>
</reference>
<accession>Q83FM4</accession>
<name>Q83FM4_TROWT</name>
<dbReference type="OrthoDB" id="9809531at2"/>
<dbReference type="Pfam" id="PF13177">
    <property type="entry name" value="DNA_pol3_delta2"/>
    <property type="match status" value="1"/>
</dbReference>
<dbReference type="HOGENOM" id="CLU_006229_4_1_11"/>
<dbReference type="KEGG" id="twh:TWT_694"/>
<dbReference type="EC" id="2.7.7.7" evidence="2"/>
<keyword evidence="3" id="KW-1185">Reference proteome</keyword>
<protein>
    <submittedName>
        <fullName evidence="2">Putative DNA polymerase III delta' subunit</fullName>
        <ecNumber evidence="2">2.7.7.7</ecNumber>
    </submittedName>
</protein>
<evidence type="ECO:0000313" key="3">
    <source>
        <dbReference type="Proteomes" id="UP000002200"/>
    </source>
</evidence>
<dbReference type="GO" id="GO:0006261">
    <property type="term" value="P:DNA-templated DNA replication"/>
    <property type="evidence" value="ECO:0007669"/>
    <property type="project" value="TreeGrafter"/>
</dbReference>
<dbReference type="STRING" id="203267.TWT_694"/>
<evidence type="ECO:0000313" key="2">
    <source>
        <dbReference type="EMBL" id="AAO44791.1"/>
    </source>
</evidence>
<dbReference type="EMBL" id="AE014184">
    <property type="protein sequence ID" value="AAO44791.1"/>
    <property type="molecule type" value="Genomic_DNA"/>
</dbReference>
<dbReference type="RefSeq" id="WP_011102733.1">
    <property type="nucleotide sequence ID" value="NC_004572.3"/>
</dbReference>
<dbReference type="InterPro" id="IPR050238">
    <property type="entry name" value="DNA_Rep/Repair_Clamp_Loader"/>
</dbReference>
<dbReference type="Gene3D" id="3.40.50.300">
    <property type="entry name" value="P-loop containing nucleotide triphosphate hydrolases"/>
    <property type="match status" value="1"/>
</dbReference>
<gene>
    <name evidence="2" type="ordered locus">TWT_694</name>
</gene>
<dbReference type="Proteomes" id="UP000002200">
    <property type="component" value="Chromosome"/>
</dbReference>
<keyword evidence="2" id="KW-0808">Transferase</keyword>